<dbReference type="Proteomes" id="UP000030671">
    <property type="component" value="Unassembled WGS sequence"/>
</dbReference>
<dbReference type="OrthoDB" id="3227035at2759"/>
<dbReference type="HOGENOM" id="CLU_101366_0_0_1"/>
<dbReference type="AlphaFoldDB" id="W4JS40"/>
<sequence>MSSKELKFAVSGSIVAKSTQLSQTRELLVGGKTYVDAEPGTLHWFSFEIEAKAGEPARFGVFNGFATEADRDVHQAGGLARAAAANGDALFEGPAVIEKVDLLASKVTPDAKAGIKFGVRVKLTAKPEHAGDVKAALLRLEQDVAREAGTPYWYAVAWPGTSTFGVFSVFYDEGSRQAYMLGSAVKKFIAATEGSVTSAAEIDVLEVLATKIVA</sequence>
<dbReference type="RefSeq" id="XP_009551273.1">
    <property type="nucleotide sequence ID" value="XM_009552978.1"/>
</dbReference>
<name>W4JS40_HETIT</name>
<reference evidence="1 2" key="1">
    <citation type="journal article" date="2012" name="New Phytol.">
        <title>Insight into trade-off between wood decay and parasitism from the genome of a fungal forest pathogen.</title>
        <authorList>
            <person name="Olson A."/>
            <person name="Aerts A."/>
            <person name="Asiegbu F."/>
            <person name="Belbahri L."/>
            <person name="Bouzid O."/>
            <person name="Broberg A."/>
            <person name="Canback B."/>
            <person name="Coutinho P.M."/>
            <person name="Cullen D."/>
            <person name="Dalman K."/>
            <person name="Deflorio G."/>
            <person name="van Diepen L.T."/>
            <person name="Dunand C."/>
            <person name="Duplessis S."/>
            <person name="Durling M."/>
            <person name="Gonthier P."/>
            <person name="Grimwood J."/>
            <person name="Fossdal C.G."/>
            <person name="Hansson D."/>
            <person name="Henrissat B."/>
            <person name="Hietala A."/>
            <person name="Himmelstrand K."/>
            <person name="Hoffmeister D."/>
            <person name="Hogberg N."/>
            <person name="James T.Y."/>
            <person name="Karlsson M."/>
            <person name="Kohler A."/>
            <person name="Kues U."/>
            <person name="Lee Y.H."/>
            <person name="Lin Y.C."/>
            <person name="Lind M."/>
            <person name="Lindquist E."/>
            <person name="Lombard V."/>
            <person name="Lucas S."/>
            <person name="Lunden K."/>
            <person name="Morin E."/>
            <person name="Murat C."/>
            <person name="Park J."/>
            <person name="Raffaello T."/>
            <person name="Rouze P."/>
            <person name="Salamov A."/>
            <person name="Schmutz J."/>
            <person name="Solheim H."/>
            <person name="Stahlberg J."/>
            <person name="Velez H."/>
            <person name="de Vries R.P."/>
            <person name="Wiebenga A."/>
            <person name="Woodward S."/>
            <person name="Yakovlev I."/>
            <person name="Garbelotto M."/>
            <person name="Martin F."/>
            <person name="Grigoriev I.V."/>
            <person name="Stenlid J."/>
        </authorList>
    </citation>
    <scope>NUCLEOTIDE SEQUENCE [LARGE SCALE GENOMIC DNA]</scope>
    <source>
        <strain evidence="1 2">TC 32-1</strain>
    </source>
</reference>
<evidence type="ECO:0000313" key="1">
    <source>
        <dbReference type="EMBL" id="ETW76353.1"/>
    </source>
</evidence>
<proteinExistence type="predicted"/>
<dbReference type="GeneID" id="20674385"/>
<dbReference type="InterPro" id="IPR011008">
    <property type="entry name" value="Dimeric_a/b-barrel"/>
</dbReference>
<dbReference type="eggNOG" id="ENOG502RCZD">
    <property type="taxonomic scope" value="Eukaryota"/>
</dbReference>
<dbReference type="KEGG" id="hir:HETIRDRAFT_429843"/>
<gene>
    <name evidence="1" type="ORF">HETIRDRAFT_429843</name>
</gene>
<evidence type="ECO:0008006" key="3">
    <source>
        <dbReference type="Google" id="ProtNLM"/>
    </source>
</evidence>
<dbReference type="STRING" id="747525.W4JS40"/>
<dbReference type="EMBL" id="KI925464">
    <property type="protein sequence ID" value="ETW76353.1"/>
    <property type="molecule type" value="Genomic_DNA"/>
</dbReference>
<protein>
    <recommendedName>
        <fullName evidence="3">ABM domain-containing protein</fullName>
    </recommendedName>
</protein>
<organism evidence="1 2">
    <name type="scientific">Heterobasidion irregulare (strain TC 32-1)</name>
    <dbReference type="NCBI Taxonomy" id="747525"/>
    <lineage>
        <taxon>Eukaryota</taxon>
        <taxon>Fungi</taxon>
        <taxon>Dikarya</taxon>
        <taxon>Basidiomycota</taxon>
        <taxon>Agaricomycotina</taxon>
        <taxon>Agaricomycetes</taxon>
        <taxon>Russulales</taxon>
        <taxon>Bondarzewiaceae</taxon>
        <taxon>Heterobasidion</taxon>
        <taxon>Heterobasidion annosum species complex</taxon>
    </lineage>
</organism>
<keyword evidence="2" id="KW-1185">Reference proteome</keyword>
<dbReference type="Gene3D" id="3.30.70.100">
    <property type="match status" value="2"/>
</dbReference>
<dbReference type="SUPFAM" id="SSF54909">
    <property type="entry name" value="Dimeric alpha+beta barrel"/>
    <property type="match status" value="2"/>
</dbReference>
<accession>W4JS40</accession>
<dbReference type="InParanoid" id="W4JS40"/>
<evidence type="ECO:0000313" key="2">
    <source>
        <dbReference type="Proteomes" id="UP000030671"/>
    </source>
</evidence>